<gene>
    <name evidence="2" type="ORF">B296_00041311</name>
</gene>
<evidence type="ECO:0000313" key="3">
    <source>
        <dbReference type="Proteomes" id="UP000287651"/>
    </source>
</evidence>
<dbReference type="AlphaFoldDB" id="A0A426ZM64"/>
<feature type="transmembrane region" description="Helical" evidence="1">
    <location>
        <begin position="44"/>
        <end position="68"/>
    </location>
</feature>
<comment type="caution">
    <text evidence="2">The sequence shown here is derived from an EMBL/GenBank/DDBJ whole genome shotgun (WGS) entry which is preliminary data.</text>
</comment>
<evidence type="ECO:0000256" key="1">
    <source>
        <dbReference type="SAM" id="Phobius"/>
    </source>
</evidence>
<dbReference type="EMBL" id="AMZH03005943">
    <property type="protein sequence ID" value="RRT65078.1"/>
    <property type="molecule type" value="Genomic_DNA"/>
</dbReference>
<keyword evidence="1" id="KW-0472">Membrane</keyword>
<proteinExistence type="predicted"/>
<dbReference type="Proteomes" id="UP000287651">
    <property type="component" value="Unassembled WGS sequence"/>
</dbReference>
<name>A0A426ZM64_ENSVE</name>
<organism evidence="2 3">
    <name type="scientific">Ensete ventricosum</name>
    <name type="common">Abyssinian banana</name>
    <name type="synonym">Musa ensete</name>
    <dbReference type="NCBI Taxonomy" id="4639"/>
    <lineage>
        <taxon>Eukaryota</taxon>
        <taxon>Viridiplantae</taxon>
        <taxon>Streptophyta</taxon>
        <taxon>Embryophyta</taxon>
        <taxon>Tracheophyta</taxon>
        <taxon>Spermatophyta</taxon>
        <taxon>Magnoliopsida</taxon>
        <taxon>Liliopsida</taxon>
        <taxon>Zingiberales</taxon>
        <taxon>Musaceae</taxon>
        <taxon>Ensete</taxon>
    </lineage>
</organism>
<accession>A0A426ZM64</accession>
<evidence type="ECO:0000313" key="2">
    <source>
        <dbReference type="EMBL" id="RRT65078.1"/>
    </source>
</evidence>
<keyword evidence="1" id="KW-0812">Transmembrane</keyword>
<protein>
    <submittedName>
        <fullName evidence="2">Uncharacterized protein</fullName>
    </submittedName>
</protein>
<reference evidence="2 3" key="1">
    <citation type="journal article" date="2014" name="Agronomy (Basel)">
        <title>A Draft Genome Sequence for Ensete ventricosum, the Drought-Tolerant Tree Against Hunger.</title>
        <authorList>
            <person name="Harrison J."/>
            <person name="Moore K.A."/>
            <person name="Paszkiewicz K."/>
            <person name="Jones T."/>
            <person name="Grant M."/>
            <person name="Ambacheew D."/>
            <person name="Muzemil S."/>
            <person name="Studholme D.J."/>
        </authorList>
    </citation>
    <scope>NUCLEOTIDE SEQUENCE [LARGE SCALE GENOMIC DNA]</scope>
</reference>
<sequence>MGIGHGKRYDNKRYRDIKVSGHHVRLPPSPGSKTYSHSVPELDLFLLVRVVSVFWSILVAKSLFWVAVGDQDGRGDGGLQFADAGGRV</sequence>
<keyword evidence="1" id="KW-1133">Transmembrane helix</keyword>